<keyword evidence="5 6" id="KW-0472">Membrane</keyword>
<dbReference type="PANTHER" id="PTHR43839:SF3">
    <property type="entry name" value="OLIGOPEPTIDE ABC TRANSPORTER, PERMEASE PROTEIN"/>
    <property type="match status" value="1"/>
</dbReference>
<name>A0A263BUV6_9BACI</name>
<dbReference type="InterPro" id="IPR035906">
    <property type="entry name" value="MetI-like_sf"/>
</dbReference>
<dbReference type="InterPro" id="IPR027268">
    <property type="entry name" value="Peptidase_M4/M1_CTD_sf"/>
</dbReference>
<reference evidence="8 9" key="2">
    <citation type="submission" date="2017-09" db="EMBL/GenBank/DDBJ databases">
        <title>Bacillus patelloidae sp. nov., isolated from the intestinal tract of a marine limpet.</title>
        <authorList>
            <person name="Liu R."/>
            <person name="Dong C."/>
            <person name="Shao Z."/>
        </authorList>
    </citation>
    <scope>NUCLEOTIDE SEQUENCE [LARGE SCALE GENOMIC DNA]</scope>
    <source>
        <strain evidence="8 9">SA5d-4</strain>
    </source>
</reference>
<dbReference type="GO" id="GO:0016020">
    <property type="term" value="C:membrane"/>
    <property type="evidence" value="ECO:0007669"/>
    <property type="project" value="UniProtKB-SubCell"/>
</dbReference>
<dbReference type="PROSITE" id="PS50928">
    <property type="entry name" value="ABC_TM1"/>
    <property type="match status" value="1"/>
</dbReference>
<dbReference type="InterPro" id="IPR014782">
    <property type="entry name" value="Peptidase_M1_dom"/>
</dbReference>
<dbReference type="CDD" id="cd09604">
    <property type="entry name" value="M1_APN_like"/>
    <property type="match status" value="1"/>
</dbReference>
<dbReference type="Gene3D" id="1.10.390.10">
    <property type="entry name" value="Neutral Protease Domain 2"/>
    <property type="match status" value="1"/>
</dbReference>
<feature type="transmembrane region" description="Helical" evidence="6">
    <location>
        <begin position="152"/>
        <end position="171"/>
    </location>
</feature>
<organism evidence="8 9">
    <name type="scientific">Lottiidibacillus patelloidae</name>
    <dbReference type="NCBI Taxonomy" id="2670334"/>
    <lineage>
        <taxon>Bacteria</taxon>
        <taxon>Bacillati</taxon>
        <taxon>Bacillota</taxon>
        <taxon>Bacilli</taxon>
        <taxon>Bacillales</taxon>
        <taxon>Bacillaceae</taxon>
        <taxon>Lottiidibacillus</taxon>
    </lineage>
</organism>
<feature type="transmembrane region" description="Helical" evidence="6">
    <location>
        <begin position="124"/>
        <end position="146"/>
    </location>
</feature>
<gene>
    <name evidence="8" type="ORF">CIB95_07610</name>
</gene>
<evidence type="ECO:0000256" key="6">
    <source>
        <dbReference type="SAM" id="Phobius"/>
    </source>
</evidence>
<feature type="transmembrane region" description="Helical" evidence="6">
    <location>
        <begin position="278"/>
        <end position="301"/>
    </location>
</feature>
<keyword evidence="4 6" id="KW-1133">Transmembrane helix</keyword>
<evidence type="ECO:0000256" key="2">
    <source>
        <dbReference type="ARBA" id="ARBA00022448"/>
    </source>
</evidence>
<evidence type="ECO:0000256" key="4">
    <source>
        <dbReference type="ARBA" id="ARBA00022989"/>
    </source>
</evidence>
<dbReference type="Proteomes" id="UP000217083">
    <property type="component" value="Unassembled WGS sequence"/>
</dbReference>
<feature type="transmembrane region" description="Helical" evidence="6">
    <location>
        <begin position="210"/>
        <end position="230"/>
    </location>
</feature>
<evidence type="ECO:0000256" key="5">
    <source>
        <dbReference type="ARBA" id="ARBA00023136"/>
    </source>
</evidence>
<dbReference type="GO" id="GO:0055085">
    <property type="term" value="P:transmembrane transport"/>
    <property type="evidence" value="ECO:0007669"/>
    <property type="project" value="InterPro"/>
</dbReference>
<dbReference type="GO" id="GO:0008237">
    <property type="term" value="F:metallopeptidase activity"/>
    <property type="evidence" value="ECO:0007669"/>
    <property type="project" value="InterPro"/>
</dbReference>
<dbReference type="EMBL" id="NPIA01000003">
    <property type="protein sequence ID" value="OZM57322.1"/>
    <property type="molecule type" value="Genomic_DNA"/>
</dbReference>
<comment type="caution">
    <text evidence="8">The sequence shown here is derived from an EMBL/GenBank/DDBJ whole genome shotgun (WGS) entry which is preliminary data.</text>
</comment>
<dbReference type="SUPFAM" id="SSF161098">
    <property type="entry name" value="MetI-like"/>
    <property type="match status" value="1"/>
</dbReference>
<accession>A0A263BUV6</accession>
<feature type="domain" description="ABC transmembrane type-1" evidence="7">
    <location>
        <begin position="83"/>
        <end position="298"/>
    </location>
</feature>
<dbReference type="InterPro" id="IPR000515">
    <property type="entry name" value="MetI-like"/>
</dbReference>
<evidence type="ECO:0000313" key="8">
    <source>
        <dbReference type="EMBL" id="OZM57322.1"/>
    </source>
</evidence>
<dbReference type="Gene3D" id="1.10.3720.10">
    <property type="entry name" value="MetI-like"/>
    <property type="match status" value="1"/>
</dbReference>
<dbReference type="Pfam" id="PF01433">
    <property type="entry name" value="Peptidase_M1"/>
    <property type="match status" value="1"/>
</dbReference>
<feature type="transmembrane region" description="Helical" evidence="6">
    <location>
        <begin position="81"/>
        <end position="104"/>
    </location>
</feature>
<dbReference type="RefSeq" id="WP_094923907.1">
    <property type="nucleotide sequence ID" value="NZ_NPIA01000003.1"/>
</dbReference>
<keyword evidence="2" id="KW-0813">Transport</keyword>
<keyword evidence="3 6" id="KW-0812">Transmembrane</keyword>
<comment type="subcellular location">
    <subcellularLocation>
        <location evidence="1">Membrane</location>
        <topology evidence="1">Multi-pass membrane protein</topology>
    </subcellularLocation>
</comment>
<sequence>MKKILIHPLSLIGLLFLSFMLIASFLYTLVFADIVPETVRWSFDEKGNFTQAPYSPSSEYWLGTDKHGKDMLYKIIDGAKYTIGFGLVISFARLLIATVVAFFLRLLPKWIRKMVIRITDSFFYSPFVIIAYLMLSPVLIVYSWSFGSLTKFLMTLAVITLLAVPTLAVFISSEIEQIYQKEFVINASTLGGGKFHIFIKHVLPILKPRLFILYIQQMVNVLMIFAHLAFLEVFIGGADYITEDVSFEGEKILTKVSSSNEWAGLIGDSTDYMIAYPWIVFAPVLAFSLTILALNFIIDGLKSERTLLKRKPKLVASKVMKFDVTSQDAFSFVSTEKLQLPIVKETKRWEMFKPSWVTFFGFVSILVFTSITGYLFYDMKQKSSAQAVNNQKKENEENKEDELPKLVVHPSLANFYPTELNSDSNASYELSLKLTDDFMFNVNAKVKVTNNSADSWDNLSFYFIPNAFTKESHEKFMMNGSKKTPIELGTFANVDMKQISVNGRKTSFNLEYDRLIVPLATQLNNGETVEVDFSYTFTIPENGVRFSQYEGNFELAQWYPMLATYNAGWNINEYSTLAESYHTSHSNFKVDFEIPEHYFAATTSETDAELDDHRKTLEAKNVKEFFLTIRKKEDHIIQTISFQGIEIRLIAHKKYENSMDTLLETSFEAMRYFHTKIGEYPHKQLDIILNDGKYVSGMEYPGIVTVNVNQAHNRNTNLIKHTIVHEIAHQWFYGVINNDPYHHSWIDEGMTTLATNLFFYDFKDRGLEKTFGLLKENYYNTSSPFKHSNQPIIGFKNANVFAPLYAKPALEYWNLFYEKYEGAKTALEFLAAYYDKYAYNQVDTEEMMRFTDYFMNGDSNYLFIKWIEHNHYHDFDKIEKVIKNEMKEYLLALEQGDLALFKKFQNEKNDLFYQQQISWYEKLRADVESGNKFSAQVTDIELQTIYNGHIVFTFSIDNNTTHVPFSIVKGKDNWLLNDYPFASMEWGDKIDVFYPNGKTHEALIYRRYVMKFVPMLTETLGDNDNYVLKLYENEKIQSFFTYGAPILGEMKHVMSNNEERAKEIVLTSLITMKVDLLSNSPELKMIKSALTAFYLESLIEDNDSYRLSFYNGKSLYMDRMNELSQSGTTIEEWLENEVGMLVLVDFLLKNNQLQPFLKAIPSDSDISELNKYISALTHIGGAKNFESYVIKHLNN</sequence>
<dbReference type="GO" id="GO:0008270">
    <property type="term" value="F:zinc ion binding"/>
    <property type="evidence" value="ECO:0007669"/>
    <property type="project" value="InterPro"/>
</dbReference>
<feature type="transmembrane region" description="Helical" evidence="6">
    <location>
        <begin position="356"/>
        <end position="377"/>
    </location>
</feature>
<dbReference type="AlphaFoldDB" id="A0A263BUV6"/>
<dbReference type="SUPFAM" id="SSF55486">
    <property type="entry name" value="Metalloproteases ('zincins'), catalytic domain"/>
    <property type="match status" value="1"/>
</dbReference>
<reference evidence="9" key="1">
    <citation type="submission" date="2017-08" db="EMBL/GenBank/DDBJ databases">
        <authorList>
            <person name="Huang Z."/>
        </authorList>
    </citation>
    <scope>NUCLEOTIDE SEQUENCE [LARGE SCALE GENOMIC DNA]</scope>
    <source>
        <strain evidence="9">SA5d-4</strain>
    </source>
</reference>
<evidence type="ECO:0000256" key="1">
    <source>
        <dbReference type="ARBA" id="ARBA00004141"/>
    </source>
</evidence>
<evidence type="ECO:0000313" key="9">
    <source>
        <dbReference type="Proteomes" id="UP000217083"/>
    </source>
</evidence>
<dbReference type="PANTHER" id="PTHR43839">
    <property type="entry name" value="OPPC IN A BINDING PROTEIN-DEPENDENT TRANSPORT SYSTEM"/>
    <property type="match status" value="1"/>
</dbReference>
<proteinExistence type="predicted"/>
<dbReference type="CDD" id="cd06261">
    <property type="entry name" value="TM_PBP2"/>
    <property type="match status" value="1"/>
</dbReference>
<protein>
    <recommendedName>
        <fullName evidence="7">ABC transmembrane type-1 domain-containing protein</fullName>
    </recommendedName>
</protein>
<keyword evidence="9" id="KW-1185">Reference proteome</keyword>
<evidence type="ECO:0000256" key="3">
    <source>
        <dbReference type="ARBA" id="ARBA00022692"/>
    </source>
</evidence>
<evidence type="ECO:0000259" key="7">
    <source>
        <dbReference type="PROSITE" id="PS50928"/>
    </source>
</evidence>